<dbReference type="Gene3D" id="1.10.10.970">
    <property type="entry name" value="RNA 2'-phosphotransferase, Tpt1/KptA family, N-terminal domain"/>
    <property type="match status" value="1"/>
</dbReference>
<dbReference type="RefSeq" id="WP_380205206.1">
    <property type="nucleotide sequence ID" value="NZ_JBHTEK010000001.1"/>
</dbReference>
<dbReference type="SUPFAM" id="SSF56399">
    <property type="entry name" value="ADP-ribosylation"/>
    <property type="match status" value="1"/>
</dbReference>
<reference evidence="2" key="1">
    <citation type="journal article" date="2019" name="Int. J. Syst. Evol. Microbiol.">
        <title>The Global Catalogue of Microorganisms (GCM) 10K type strain sequencing project: providing services to taxonomists for standard genome sequencing and annotation.</title>
        <authorList>
            <consortium name="The Broad Institute Genomics Platform"/>
            <consortium name="The Broad Institute Genome Sequencing Center for Infectious Disease"/>
            <person name="Wu L."/>
            <person name="Ma J."/>
        </authorList>
    </citation>
    <scope>NUCLEOTIDE SEQUENCE [LARGE SCALE GENOMIC DNA]</scope>
    <source>
        <strain evidence="2">JCM 19635</strain>
    </source>
</reference>
<keyword evidence="2" id="KW-1185">Reference proteome</keyword>
<evidence type="ECO:0000313" key="2">
    <source>
        <dbReference type="Proteomes" id="UP001596513"/>
    </source>
</evidence>
<sequence length="93" mass="10003">MDSKQAIRLSKYLSRHLRHAPGAIGLQLQEGGWVDVDELLAACAAHGGRISREQLAQPGSRQRQAALCLRCQRRASSGAARPQRSRGLAACAS</sequence>
<dbReference type="InterPro" id="IPR042080">
    <property type="entry name" value="RNA_2'-PTrans_N"/>
</dbReference>
<accession>A0ABW2U879</accession>
<dbReference type="Pfam" id="PF01885">
    <property type="entry name" value="PTS_2-RNA"/>
    <property type="match status" value="1"/>
</dbReference>
<name>A0ABW2U879_9BACT</name>
<dbReference type="GO" id="GO:0016740">
    <property type="term" value="F:transferase activity"/>
    <property type="evidence" value="ECO:0007669"/>
    <property type="project" value="UniProtKB-KW"/>
</dbReference>
<organism evidence="1 2">
    <name type="scientific">Hymenobacter humi</name>
    <dbReference type="NCBI Taxonomy" id="1411620"/>
    <lineage>
        <taxon>Bacteria</taxon>
        <taxon>Pseudomonadati</taxon>
        <taxon>Bacteroidota</taxon>
        <taxon>Cytophagia</taxon>
        <taxon>Cytophagales</taxon>
        <taxon>Hymenobacteraceae</taxon>
        <taxon>Hymenobacter</taxon>
    </lineage>
</organism>
<dbReference type="InterPro" id="IPR002745">
    <property type="entry name" value="Ptrans_KptA/Tpt1"/>
</dbReference>
<proteinExistence type="predicted"/>
<comment type="caution">
    <text evidence="1">The sequence shown here is derived from an EMBL/GenBank/DDBJ whole genome shotgun (WGS) entry which is preliminary data.</text>
</comment>
<gene>
    <name evidence="1" type="ORF">ACFQT0_21905</name>
</gene>
<evidence type="ECO:0000313" key="1">
    <source>
        <dbReference type="EMBL" id="MFC7669722.1"/>
    </source>
</evidence>
<protein>
    <submittedName>
        <fullName evidence="1">RNA 2'-phosphotransferase</fullName>
        <ecNumber evidence="1">2.7.1.-</ecNumber>
    </submittedName>
</protein>
<dbReference type="EC" id="2.7.1.-" evidence="1"/>
<keyword evidence="1" id="KW-0808">Transferase</keyword>
<dbReference type="EMBL" id="JBHTEK010000001">
    <property type="protein sequence ID" value="MFC7669722.1"/>
    <property type="molecule type" value="Genomic_DNA"/>
</dbReference>
<dbReference type="Proteomes" id="UP001596513">
    <property type="component" value="Unassembled WGS sequence"/>
</dbReference>